<sequence length="221" mass="25183">MTRVRGFTLLELMVALSLLTLLAGLMFGGFRLASRAWQTVDEHNNVLSETVQAQRLLRRLLARSEARSVPETRETALLSFQGDEHSLIFLSALPQRHSRVSQPAWFYLALDDQEPKQPRLILKSRALSEISPERSKSTVDWYQLVDDFRHPETIAPLLTMPAEDFSLNYLPRHEDGTASDWQADWQEQDALPELVKLQLNEDWPALVVSPGGQPDVIKQLD</sequence>
<dbReference type="InterPro" id="IPR012902">
    <property type="entry name" value="N_methyl_site"/>
</dbReference>
<dbReference type="Proteomes" id="UP000242757">
    <property type="component" value="Unassembled WGS sequence"/>
</dbReference>
<gene>
    <name evidence="1" type="ORF">B6S08_16900</name>
</gene>
<protein>
    <submittedName>
        <fullName evidence="1">General secretion pathway protein GspJ</fullName>
    </submittedName>
</protein>
<dbReference type="AlphaFoldDB" id="A0A233RB21"/>
<organism evidence="1 2">
    <name type="scientific">Oceanimonas doudoroffii</name>
    <dbReference type="NCBI Taxonomy" id="84158"/>
    <lineage>
        <taxon>Bacteria</taxon>
        <taxon>Pseudomonadati</taxon>
        <taxon>Pseudomonadota</taxon>
        <taxon>Gammaproteobacteria</taxon>
        <taxon>Aeromonadales</taxon>
        <taxon>Aeromonadaceae</taxon>
        <taxon>Oceanimonas</taxon>
    </lineage>
</organism>
<dbReference type="EMBL" id="NBIM01000009">
    <property type="protein sequence ID" value="OXY80587.1"/>
    <property type="molecule type" value="Genomic_DNA"/>
</dbReference>
<dbReference type="PROSITE" id="PS00409">
    <property type="entry name" value="PROKAR_NTER_METHYL"/>
    <property type="match status" value="1"/>
</dbReference>
<dbReference type="OrthoDB" id="5599458at2"/>
<dbReference type="RefSeq" id="WP_094201986.1">
    <property type="nucleotide sequence ID" value="NZ_NBIM01000009.1"/>
</dbReference>
<accession>A0A233RB21</accession>
<reference evidence="1 2" key="1">
    <citation type="submission" date="2017-08" db="EMBL/GenBank/DDBJ databases">
        <title>A Genome Sequence of Oceanimonas doudoroffii ATCC 27123T.</title>
        <authorList>
            <person name="Brennan M.A."/>
            <person name="Maclea K.S."/>
            <person name="Mcclelland W.D."/>
            <person name="Trachtenberg A.M."/>
        </authorList>
    </citation>
    <scope>NUCLEOTIDE SEQUENCE [LARGE SCALE GENOMIC DNA]</scope>
    <source>
        <strain evidence="1 2">ATCC 27123</strain>
    </source>
</reference>
<comment type="caution">
    <text evidence="1">The sequence shown here is derived from an EMBL/GenBank/DDBJ whole genome shotgun (WGS) entry which is preliminary data.</text>
</comment>
<dbReference type="Pfam" id="PF07963">
    <property type="entry name" value="N_methyl"/>
    <property type="match status" value="1"/>
</dbReference>
<dbReference type="NCBIfam" id="TIGR02532">
    <property type="entry name" value="IV_pilin_GFxxxE"/>
    <property type="match status" value="1"/>
</dbReference>
<evidence type="ECO:0000313" key="2">
    <source>
        <dbReference type="Proteomes" id="UP000242757"/>
    </source>
</evidence>
<evidence type="ECO:0000313" key="1">
    <source>
        <dbReference type="EMBL" id="OXY80587.1"/>
    </source>
</evidence>
<keyword evidence="2" id="KW-1185">Reference proteome</keyword>
<proteinExistence type="predicted"/>
<name>A0A233RB21_9GAMM</name>